<feature type="domain" description="EF-hand" evidence="5">
    <location>
        <begin position="385"/>
        <end position="420"/>
    </location>
</feature>
<dbReference type="PROSITE" id="PS50222">
    <property type="entry name" value="EF_HAND_2"/>
    <property type="match status" value="1"/>
</dbReference>
<dbReference type="PANTHER" id="PTHR14095">
    <property type="entry name" value="PHOSPHATASE 2A REGULATORY SUBUNIT-RELATED"/>
    <property type="match status" value="1"/>
</dbReference>
<dbReference type="FunFam" id="1.10.238.10:FF:000067">
    <property type="entry name" value="serine/threonine protein phosphatase 2A regulatory subunit B''beta-like"/>
    <property type="match status" value="1"/>
</dbReference>
<dbReference type="CDD" id="cd21504">
    <property type="entry name" value="PPP2R3A_B-like"/>
    <property type="match status" value="1"/>
</dbReference>
<keyword evidence="1" id="KW-0479">Metal-binding</keyword>
<keyword evidence="2" id="KW-0677">Repeat</keyword>
<keyword evidence="7" id="KW-1185">Reference proteome</keyword>
<keyword evidence="3" id="KW-0106">Calcium</keyword>
<dbReference type="PROSITE" id="PS00018">
    <property type="entry name" value="EF_HAND_1"/>
    <property type="match status" value="1"/>
</dbReference>
<dbReference type="GO" id="GO:0005509">
    <property type="term" value="F:calcium ion binding"/>
    <property type="evidence" value="ECO:0007669"/>
    <property type="project" value="InterPro"/>
</dbReference>
<dbReference type="GO" id="GO:0000159">
    <property type="term" value="C:protein phosphatase type 2A complex"/>
    <property type="evidence" value="ECO:0000318"/>
    <property type="project" value="GO_Central"/>
</dbReference>
<dbReference type="FunFam" id="1.10.238.220:FF:000003">
    <property type="entry name" value="Phosphoprotein phosphatase 2A regulatory subunit"/>
    <property type="match status" value="1"/>
</dbReference>
<dbReference type="SUPFAM" id="SSF47473">
    <property type="entry name" value="EF-hand"/>
    <property type="match status" value="2"/>
</dbReference>
<dbReference type="Gene3D" id="1.10.238.10">
    <property type="entry name" value="EF-hand"/>
    <property type="match status" value="1"/>
</dbReference>
<evidence type="ECO:0000313" key="6">
    <source>
        <dbReference type="EMBL" id="KAJ0186372.1"/>
    </source>
</evidence>
<name>A0A9R1UFW2_LACSA</name>
<comment type="caution">
    <text evidence="6">The sequence shown here is derived from an EMBL/GenBank/DDBJ whole genome shotgun (WGS) entry which is preliminary data.</text>
</comment>
<gene>
    <name evidence="6" type="ORF">LSAT_V11C900473820</name>
</gene>
<sequence length="533" mass="61649">MDMDYHGDMGRLDPELLQLNEVSSLAIKSNSYVAEKLFEQWLSLPETTLLVKSLVSKAKSGLTLNVSAASSSPKSACSNSVPPLSPRSSSGSPRVTKQRAGPSVLSSPLKVVSEPVKEFIPQFYFQNGRPPPNDLKDKCLTRTNQFFYGHANGLSLEEFKPVTKEICMLPSFFSSTLFKKIDVASTGTVTRDAFVDYWINGNMLTKDTATQIYTLLKQPDLRYLTQAIFEDFKPILRELLATHPGLEFLQSTPEFQERYAETVIYRIFYYENRVGNGRLTLRELKRGKLIAAMMHADEEEDINKVLRFFSYEHFYVIYCKFWELDTDHDFLIDKENLIRYGNHALTYRIVDRIFSQVPRKFTSEVEGKMGYEDFVYFILSEEDKSSEPSLEYWFKCIDLDGNGVLTRNELQFFYEEQLHRMECMAQEPVLFEDILCQIVDMIKPQEEAYFTLQDLKGSKLSGSTFNILFNLNKFMAFESRDPFLIRQERENPTLTEWDRFAHREYIRLSMEEDADDASNGSGDVWDESLEAPF</sequence>
<dbReference type="InterPro" id="IPR002048">
    <property type="entry name" value="EF_hand_dom"/>
</dbReference>
<dbReference type="Proteomes" id="UP000235145">
    <property type="component" value="Unassembled WGS sequence"/>
</dbReference>
<dbReference type="PANTHER" id="PTHR14095:SF0">
    <property type="entry name" value="MIP22305P"/>
    <property type="match status" value="1"/>
</dbReference>
<dbReference type="GO" id="GO:0019888">
    <property type="term" value="F:protein phosphatase regulator activity"/>
    <property type="evidence" value="ECO:0000318"/>
    <property type="project" value="GO_Central"/>
</dbReference>
<protein>
    <recommendedName>
        <fullName evidence="5">EF-hand domain-containing protein</fullName>
    </recommendedName>
</protein>
<feature type="region of interest" description="Disordered" evidence="4">
    <location>
        <begin position="512"/>
        <end position="533"/>
    </location>
</feature>
<dbReference type="EMBL" id="NBSK02000009">
    <property type="protein sequence ID" value="KAJ0186372.1"/>
    <property type="molecule type" value="Genomic_DNA"/>
</dbReference>
<evidence type="ECO:0000313" key="7">
    <source>
        <dbReference type="Proteomes" id="UP000235145"/>
    </source>
</evidence>
<dbReference type="InterPro" id="IPR011992">
    <property type="entry name" value="EF-hand-dom_pair"/>
</dbReference>
<dbReference type="Gene3D" id="1.10.238.230">
    <property type="match status" value="1"/>
</dbReference>
<evidence type="ECO:0000256" key="2">
    <source>
        <dbReference type="ARBA" id="ARBA00022737"/>
    </source>
</evidence>
<feature type="region of interest" description="Disordered" evidence="4">
    <location>
        <begin position="69"/>
        <end position="102"/>
    </location>
</feature>
<feature type="compositionally biased region" description="Low complexity" evidence="4">
    <location>
        <begin position="69"/>
        <end position="93"/>
    </location>
</feature>
<dbReference type="InterPro" id="IPR018247">
    <property type="entry name" value="EF_Hand_1_Ca_BS"/>
</dbReference>
<organism evidence="6 7">
    <name type="scientific">Lactuca sativa</name>
    <name type="common">Garden lettuce</name>
    <dbReference type="NCBI Taxonomy" id="4236"/>
    <lineage>
        <taxon>Eukaryota</taxon>
        <taxon>Viridiplantae</taxon>
        <taxon>Streptophyta</taxon>
        <taxon>Embryophyta</taxon>
        <taxon>Tracheophyta</taxon>
        <taxon>Spermatophyta</taxon>
        <taxon>Magnoliopsida</taxon>
        <taxon>eudicotyledons</taxon>
        <taxon>Gunneridae</taxon>
        <taxon>Pentapetalae</taxon>
        <taxon>asterids</taxon>
        <taxon>campanulids</taxon>
        <taxon>Asterales</taxon>
        <taxon>Asteraceae</taxon>
        <taxon>Cichorioideae</taxon>
        <taxon>Cichorieae</taxon>
        <taxon>Lactucinae</taxon>
        <taxon>Lactuca</taxon>
    </lineage>
</organism>
<evidence type="ECO:0000256" key="1">
    <source>
        <dbReference type="ARBA" id="ARBA00022723"/>
    </source>
</evidence>
<reference evidence="6 7" key="1">
    <citation type="journal article" date="2017" name="Nat. Commun.">
        <title>Genome assembly with in vitro proximity ligation data and whole-genome triplication in lettuce.</title>
        <authorList>
            <person name="Reyes-Chin-Wo S."/>
            <person name="Wang Z."/>
            <person name="Yang X."/>
            <person name="Kozik A."/>
            <person name="Arikit S."/>
            <person name="Song C."/>
            <person name="Xia L."/>
            <person name="Froenicke L."/>
            <person name="Lavelle D.O."/>
            <person name="Truco M.J."/>
            <person name="Xia R."/>
            <person name="Zhu S."/>
            <person name="Xu C."/>
            <person name="Xu H."/>
            <person name="Xu X."/>
            <person name="Cox K."/>
            <person name="Korf I."/>
            <person name="Meyers B.C."/>
            <person name="Michelmore R.W."/>
        </authorList>
    </citation>
    <scope>NUCLEOTIDE SEQUENCE [LARGE SCALE GENOMIC DNA]</scope>
    <source>
        <strain evidence="7">cv. Salinas</strain>
        <tissue evidence="6">Seedlings</tissue>
    </source>
</reference>
<dbReference type="Pfam" id="PF13499">
    <property type="entry name" value="EF-hand_7"/>
    <property type="match status" value="1"/>
</dbReference>
<evidence type="ECO:0000256" key="4">
    <source>
        <dbReference type="SAM" id="MobiDB-lite"/>
    </source>
</evidence>
<dbReference type="Gramene" id="rna-gnl|WGS:NBSK|LSAT_0X621_mrna">
    <property type="protein sequence ID" value="cds-PLY91819.1"/>
    <property type="gene ID" value="gene-LSAT_0X621"/>
</dbReference>
<dbReference type="InterPro" id="IPR041534">
    <property type="entry name" value="EF-hand_13"/>
</dbReference>
<dbReference type="AlphaFoldDB" id="A0A9R1UFW2"/>
<feature type="compositionally biased region" description="Acidic residues" evidence="4">
    <location>
        <begin position="524"/>
        <end position="533"/>
    </location>
</feature>
<proteinExistence type="predicted"/>
<dbReference type="Pfam" id="PF17958">
    <property type="entry name" value="EF-hand_13"/>
    <property type="match status" value="1"/>
</dbReference>
<dbReference type="Gene3D" id="1.10.238.220">
    <property type="match status" value="1"/>
</dbReference>
<dbReference type="FunFam" id="1.10.238.230:FF:000002">
    <property type="entry name" value="Serine/threonine protein phosphatase 2A regulatory subunit B''alpha"/>
    <property type="match status" value="1"/>
</dbReference>
<evidence type="ECO:0000256" key="3">
    <source>
        <dbReference type="ARBA" id="ARBA00022837"/>
    </source>
</evidence>
<accession>A0A9R1UFW2</accession>
<evidence type="ECO:0000259" key="5">
    <source>
        <dbReference type="PROSITE" id="PS50222"/>
    </source>
</evidence>